<accession>A0ABD3NQN2</accession>
<evidence type="ECO:0000256" key="1">
    <source>
        <dbReference type="ARBA" id="ARBA00022737"/>
    </source>
</evidence>
<dbReference type="PANTHER" id="PTHR24153">
    <property type="entry name" value="ESPIN"/>
    <property type="match status" value="1"/>
</dbReference>
<comment type="caution">
    <text evidence="4">The sequence shown here is derived from an EMBL/GenBank/DDBJ whole genome shotgun (WGS) entry which is preliminary data.</text>
</comment>
<keyword evidence="2" id="KW-0040">ANK repeat</keyword>
<sequence>MQPIPQYSDMESYVTETSSVTIPVELESFSSSGYDVDDEVSFFDSATSALTGWTEKFSLSNAKTSKSVYSQGGFESRASGFISEPISSITFDYGNGSVETSLHDTDDPYSRKQRHAIRNRSSGDKPISSSSSVQSERSNSSKKRAPVPPLRDPNMEDKEEDQMWEEDCNYDINPTLMFLVLESRDWKEAIALLDGKGLENKNGVWNLGQLFGGNRIQTISDELAKKRQKELRAQARTWIVRRERTGVLRWRMLPLHAAMAFNAPFDVVLRLYHLYPGAIRCRDDQGMLPLHLCFKFANEDKILELLLDVFPEALTVTDDKGRLPLGCTPKDGSDNERRSNILILFGNFQVEMAKSVENVTGTAAAAIDVTVGTAAAASQVHLPITEQEEDSTLIGAVPRYTSDTDYNQVIYNPIKPTLSKKKQEVVPSLKIQSGKEEAVDGMYDRYAMLNFEDSENICLNGRQMGRGLLTIPEDESLNDLKSELLALNEKNKRKGLKKFFGKKARA</sequence>
<feature type="region of interest" description="Disordered" evidence="3">
    <location>
        <begin position="100"/>
        <end position="162"/>
    </location>
</feature>
<proteinExistence type="predicted"/>
<dbReference type="PANTHER" id="PTHR24153:SF8">
    <property type="entry name" value="FORKED, ISOFORM F"/>
    <property type="match status" value="1"/>
</dbReference>
<name>A0ABD3NQN2_9STRA</name>
<dbReference type="Gene3D" id="1.25.40.20">
    <property type="entry name" value="Ankyrin repeat-containing domain"/>
    <property type="match status" value="1"/>
</dbReference>
<evidence type="ECO:0000313" key="5">
    <source>
        <dbReference type="Proteomes" id="UP001530315"/>
    </source>
</evidence>
<evidence type="ECO:0000256" key="3">
    <source>
        <dbReference type="SAM" id="MobiDB-lite"/>
    </source>
</evidence>
<dbReference type="InterPro" id="IPR052420">
    <property type="entry name" value="Espin/Espin-like"/>
</dbReference>
<dbReference type="AlphaFoldDB" id="A0ABD3NQN2"/>
<keyword evidence="5" id="KW-1185">Reference proteome</keyword>
<feature type="compositionally biased region" description="Low complexity" evidence="3">
    <location>
        <begin position="124"/>
        <end position="138"/>
    </location>
</feature>
<dbReference type="Proteomes" id="UP001530315">
    <property type="component" value="Unassembled WGS sequence"/>
</dbReference>
<evidence type="ECO:0000313" key="4">
    <source>
        <dbReference type="EMBL" id="KAL3777386.1"/>
    </source>
</evidence>
<gene>
    <name evidence="4" type="ORF">ACHAW5_004215</name>
</gene>
<protein>
    <submittedName>
        <fullName evidence="4">Uncharacterized protein</fullName>
    </submittedName>
</protein>
<dbReference type="EMBL" id="JALLAZ020001293">
    <property type="protein sequence ID" value="KAL3777386.1"/>
    <property type="molecule type" value="Genomic_DNA"/>
</dbReference>
<organism evidence="4 5">
    <name type="scientific">Stephanodiscus triporus</name>
    <dbReference type="NCBI Taxonomy" id="2934178"/>
    <lineage>
        <taxon>Eukaryota</taxon>
        <taxon>Sar</taxon>
        <taxon>Stramenopiles</taxon>
        <taxon>Ochrophyta</taxon>
        <taxon>Bacillariophyta</taxon>
        <taxon>Coscinodiscophyceae</taxon>
        <taxon>Thalassiosirophycidae</taxon>
        <taxon>Stephanodiscales</taxon>
        <taxon>Stephanodiscaceae</taxon>
        <taxon>Stephanodiscus</taxon>
    </lineage>
</organism>
<dbReference type="InterPro" id="IPR036770">
    <property type="entry name" value="Ankyrin_rpt-contain_sf"/>
</dbReference>
<reference evidence="4 5" key="1">
    <citation type="submission" date="2024-10" db="EMBL/GenBank/DDBJ databases">
        <title>Updated reference genomes for cyclostephanoid diatoms.</title>
        <authorList>
            <person name="Roberts W.R."/>
            <person name="Alverson A.J."/>
        </authorList>
    </citation>
    <scope>NUCLEOTIDE SEQUENCE [LARGE SCALE GENOMIC DNA]</scope>
    <source>
        <strain evidence="4 5">AJA276-08</strain>
    </source>
</reference>
<feature type="compositionally biased region" description="Basic and acidic residues" evidence="3">
    <location>
        <begin position="101"/>
        <end position="110"/>
    </location>
</feature>
<evidence type="ECO:0000256" key="2">
    <source>
        <dbReference type="ARBA" id="ARBA00023043"/>
    </source>
</evidence>
<keyword evidence="1" id="KW-0677">Repeat</keyword>